<dbReference type="RefSeq" id="WP_011508938.1">
    <property type="nucleotide sequence ID" value="NC_011386.1"/>
</dbReference>
<evidence type="ECO:0000259" key="4">
    <source>
        <dbReference type="Pfam" id="PF04586"/>
    </source>
</evidence>
<dbReference type="MEROPS" id="S78.001"/>
<dbReference type="STRING" id="504832.OCA5_c18640"/>
<keyword evidence="3" id="KW-0378">Hydrolase</keyword>
<dbReference type="HOGENOM" id="CLU_073043_2_0_5"/>
<feature type="domain" description="Prohead serine protease" evidence="4">
    <location>
        <begin position="11"/>
        <end position="155"/>
    </location>
</feature>
<keyword evidence="2 5" id="KW-0645">Protease</keyword>
<organism evidence="5 6">
    <name type="scientific">Afipia carboxidovorans (strain ATCC 49405 / DSM 1227 / KCTC 32145 / OM5)</name>
    <name type="common">Oligotropha carboxidovorans</name>
    <dbReference type="NCBI Taxonomy" id="504832"/>
    <lineage>
        <taxon>Bacteria</taxon>
        <taxon>Pseudomonadati</taxon>
        <taxon>Pseudomonadota</taxon>
        <taxon>Alphaproteobacteria</taxon>
        <taxon>Hyphomicrobiales</taxon>
        <taxon>Nitrobacteraceae</taxon>
        <taxon>Afipia</taxon>
    </lineage>
</organism>
<dbReference type="GO" id="GO:0006508">
    <property type="term" value="P:proteolysis"/>
    <property type="evidence" value="ECO:0007669"/>
    <property type="project" value="UniProtKB-KW"/>
</dbReference>
<accession>B6JEL5</accession>
<evidence type="ECO:0000256" key="3">
    <source>
        <dbReference type="ARBA" id="ARBA00022801"/>
    </source>
</evidence>
<dbReference type="KEGG" id="ocg:OCA5_c18640"/>
<sequence length="177" mass="19166">MKNLETGVVQLDVKSVGDDGVFSGYASLFGITDLGRDIVTRGAFTKSLKQKSASRVKMLREHDQTEPIGVWTEIVEDTKGLRVSGRLVLDTVKGRETHALLKAGALDGLSIGYRTKSARFDKAKGTRMLDEVELHEISVVTFPMLPSATVEAVKSNGPTTFRALVDAINSARTSINS</sequence>
<keyword evidence="1" id="KW-1188">Viral release from host cell</keyword>
<dbReference type="Pfam" id="PF04586">
    <property type="entry name" value="Peptidase_S78"/>
    <property type="match status" value="1"/>
</dbReference>
<dbReference type="eggNOG" id="COG3740">
    <property type="taxonomic scope" value="Bacteria"/>
</dbReference>
<dbReference type="NCBIfam" id="TIGR01543">
    <property type="entry name" value="proheadase_HK97"/>
    <property type="match status" value="1"/>
</dbReference>
<dbReference type="InterPro" id="IPR054613">
    <property type="entry name" value="Peptidase_S78_dom"/>
</dbReference>
<dbReference type="SUPFAM" id="SSF50789">
    <property type="entry name" value="Herpes virus serine proteinase, assemblin"/>
    <property type="match status" value="1"/>
</dbReference>
<gene>
    <name evidence="5" type="ordered locus">OCA5_c18640</name>
</gene>
<dbReference type="InterPro" id="IPR006433">
    <property type="entry name" value="Prohead_protease"/>
</dbReference>
<dbReference type="KEGG" id="oca:OCAR_6166"/>
<name>B6JEL5_AFIC5</name>
<proteinExistence type="predicted"/>
<dbReference type="Proteomes" id="UP000007730">
    <property type="component" value="Chromosome"/>
</dbReference>
<protein>
    <submittedName>
        <fullName evidence="5">Putative head maturation protease</fullName>
    </submittedName>
</protein>
<dbReference type="GO" id="GO:0008233">
    <property type="term" value="F:peptidase activity"/>
    <property type="evidence" value="ECO:0007669"/>
    <property type="project" value="UniProtKB-KW"/>
</dbReference>
<evidence type="ECO:0000313" key="6">
    <source>
        <dbReference type="Proteomes" id="UP000007730"/>
    </source>
</evidence>
<keyword evidence="6" id="KW-1185">Reference proteome</keyword>
<dbReference type="OrthoDB" id="9804926at2"/>
<evidence type="ECO:0000256" key="1">
    <source>
        <dbReference type="ARBA" id="ARBA00022612"/>
    </source>
</evidence>
<dbReference type="AlphaFoldDB" id="B6JEL5"/>
<reference evidence="5 6" key="1">
    <citation type="journal article" date="2011" name="J. Bacteriol.">
        <title>Complete genome sequences of the chemolithoautotrophic Oligotropha carboxidovorans strains OM4 and OM5.</title>
        <authorList>
            <person name="Volland S."/>
            <person name="Rachinger M."/>
            <person name="Strittmatter A."/>
            <person name="Daniel R."/>
            <person name="Gottschalk G."/>
            <person name="Meyer O."/>
        </authorList>
    </citation>
    <scope>NUCLEOTIDE SEQUENCE [LARGE SCALE GENOMIC DNA]</scope>
    <source>
        <strain evidence="6">ATCC 49405 / DSM 1227 / KCTC 32145 / OM5</strain>
    </source>
</reference>
<dbReference type="EMBL" id="CP002826">
    <property type="protein sequence ID" value="AEI06577.1"/>
    <property type="molecule type" value="Genomic_DNA"/>
</dbReference>
<evidence type="ECO:0000313" key="5">
    <source>
        <dbReference type="EMBL" id="AEI06577.1"/>
    </source>
</evidence>
<evidence type="ECO:0000256" key="2">
    <source>
        <dbReference type="ARBA" id="ARBA00022670"/>
    </source>
</evidence>